<evidence type="ECO:0000313" key="3">
    <source>
        <dbReference type="EMBL" id="GAA0315167.1"/>
    </source>
</evidence>
<comment type="caution">
    <text evidence="3">The sequence shown here is derived from an EMBL/GenBank/DDBJ whole genome shotgun (WGS) entry which is preliminary data.</text>
</comment>
<evidence type="ECO:0000256" key="1">
    <source>
        <dbReference type="SAM" id="MobiDB-lite"/>
    </source>
</evidence>
<reference evidence="3 4" key="1">
    <citation type="journal article" date="2019" name="Int. J. Syst. Evol. Microbiol.">
        <title>The Global Catalogue of Microorganisms (GCM) 10K type strain sequencing project: providing services to taxonomists for standard genome sequencing and annotation.</title>
        <authorList>
            <consortium name="The Broad Institute Genomics Platform"/>
            <consortium name="The Broad Institute Genome Sequencing Center for Infectious Disease"/>
            <person name="Wu L."/>
            <person name="Ma J."/>
        </authorList>
    </citation>
    <scope>NUCLEOTIDE SEQUENCE [LARGE SCALE GENOMIC DNA]</scope>
    <source>
        <strain evidence="3 4">JCM 3146</strain>
    </source>
</reference>
<feature type="domain" description="6-phosphogluconate dehydrogenase NADP-binding" evidence="2">
    <location>
        <begin position="22"/>
        <end position="68"/>
    </location>
</feature>
<dbReference type="InterPro" id="IPR051265">
    <property type="entry name" value="HIBADH-related_NP60_sf"/>
</dbReference>
<proteinExistence type="predicted"/>
<evidence type="ECO:0000259" key="2">
    <source>
        <dbReference type="Pfam" id="PF03446"/>
    </source>
</evidence>
<dbReference type="EMBL" id="BAAABM010000003">
    <property type="protein sequence ID" value="GAA0315167.1"/>
    <property type="molecule type" value="Genomic_DNA"/>
</dbReference>
<name>A0ABN0VR47_9ACTN</name>
<dbReference type="InterPro" id="IPR036291">
    <property type="entry name" value="NAD(P)-bd_dom_sf"/>
</dbReference>
<dbReference type="InterPro" id="IPR006115">
    <property type="entry name" value="6PGDH_NADP-bd"/>
</dbReference>
<dbReference type="Gene3D" id="3.40.50.720">
    <property type="entry name" value="NAD(P)-binding Rossmann-like Domain"/>
    <property type="match status" value="1"/>
</dbReference>
<dbReference type="PANTHER" id="PTHR43580:SF2">
    <property type="entry name" value="CYTOKINE-LIKE NUCLEAR FACTOR N-PAC"/>
    <property type="match status" value="1"/>
</dbReference>
<protein>
    <recommendedName>
        <fullName evidence="2">6-phosphogluconate dehydrogenase NADP-binding domain-containing protein</fullName>
    </recommendedName>
</protein>
<keyword evidence="4" id="KW-1185">Reference proteome</keyword>
<gene>
    <name evidence="3" type="ORF">GCM10010151_01510</name>
</gene>
<dbReference type="Proteomes" id="UP001501822">
    <property type="component" value="Unassembled WGS sequence"/>
</dbReference>
<feature type="compositionally biased region" description="Pro residues" evidence="1">
    <location>
        <begin position="67"/>
        <end position="78"/>
    </location>
</feature>
<sequence length="78" mass="8132">MADMRNIRWWNASPAPNVVPVIAFLGLGRMGAPLARRLLAAGHDLTVWNRTAERAAPLGAAGATLAAPPPRPSAPPTS</sequence>
<feature type="region of interest" description="Disordered" evidence="1">
    <location>
        <begin position="59"/>
        <end position="78"/>
    </location>
</feature>
<dbReference type="PANTHER" id="PTHR43580">
    <property type="entry name" value="OXIDOREDUCTASE GLYR1-RELATED"/>
    <property type="match status" value="1"/>
</dbReference>
<evidence type="ECO:0000313" key="4">
    <source>
        <dbReference type="Proteomes" id="UP001501822"/>
    </source>
</evidence>
<accession>A0ABN0VR47</accession>
<dbReference type="SUPFAM" id="SSF51735">
    <property type="entry name" value="NAD(P)-binding Rossmann-fold domains"/>
    <property type="match status" value="1"/>
</dbReference>
<organism evidence="3 4">
    <name type="scientific">Actinoallomurus spadix</name>
    <dbReference type="NCBI Taxonomy" id="79912"/>
    <lineage>
        <taxon>Bacteria</taxon>
        <taxon>Bacillati</taxon>
        <taxon>Actinomycetota</taxon>
        <taxon>Actinomycetes</taxon>
        <taxon>Streptosporangiales</taxon>
        <taxon>Thermomonosporaceae</taxon>
        <taxon>Actinoallomurus</taxon>
    </lineage>
</organism>
<dbReference type="Pfam" id="PF03446">
    <property type="entry name" value="NAD_binding_2"/>
    <property type="match status" value="1"/>
</dbReference>